<comment type="caution">
    <text evidence="3">The sequence shown here is derived from an EMBL/GenBank/DDBJ whole genome shotgun (WGS) entry which is preliminary data.</text>
</comment>
<evidence type="ECO:0000256" key="1">
    <source>
        <dbReference type="SAM" id="SignalP"/>
    </source>
</evidence>
<dbReference type="EMBL" id="JAAQQR010000011">
    <property type="protein sequence ID" value="NID06758.1"/>
    <property type="molecule type" value="Genomic_DNA"/>
</dbReference>
<feature type="domain" description="DUF4189" evidence="2">
    <location>
        <begin position="62"/>
        <end position="156"/>
    </location>
</feature>
<evidence type="ECO:0000313" key="3">
    <source>
        <dbReference type="EMBL" id="NID06758.1"/>
    </source>
</evidence>
<dbReference type="Proteomes" id="UP001429601">
    <property type="component" value="Unassembled WGS sequence"/>
</dbReference>
<proteinExistence type="predicted"/>
<gene>
    <name evidence="3" type="ORF">HBF26_17840</name>
</gene>
<dbReference type="InterPro" id="IPR025240">
    <property type="entry name" value="DUF4189"/>
</dbReference>
<name>A0ABX0Q865_9GAMM</name>
<reference evidence="3 4" key="1">
    <citation type="journal article" date="2011" name="Curr. Microbiol.">
        <title>Luteibacter jiangsuensis sp. nov.: a methamidophos-degrading bacterium isolated from a methamidophos-manufacturing factory.</title>
        <authorList>
            <person name="Wang L."/>
            <person name="Wang G.L."/>
            <person name="Li S.P."/>
            <person name="Jiang J.D."/>
        </authorList>
    </citation>
    <scope>NUCLEOTIDE SEQUENCE [LARGE SCALE GENOMIC DNA]</scope>
    <source>
        <strain evidence="3 4">CGMCC 1.10133</strain>
    </source>
</reference>
<dbReference type="Pfam" id="PF13827">
    <property type="entry name" value="DUF4189"/>
    <property type="match status" value="1"/>
</dbReference>
<feature type="chain" id="PRO_5046128494" evidence="1">
    <location>
        <begin position="19"/>
        <end position="197"/>
    </location>
</feature>
<protein>
    <submittedName>
        <fullName evidence="3">DUF4189 domain-containing protein</fullName>
    </submittedName>
</protein>
<feature type="signal peptide" evidence="1">
    <location>
        <begin position="1"/>
        <end position="18"/>
    </location>
</feature>
<keyword evidence="4" id="KW-1185">Reference proteome</keyword>
<dbReference type="RefSeq" id="WP_167129399.1">
    <property type="nucleotide sequence ID" value="NZ_JAAQQR010000011.1"/>
</dbReference>
<evidence type="ECO:0000313" key="4">
    <source>
        <dbReference type="Proteomes" id="UP001429601"/>
    </source>
</evidence>
<accession>A0ABX0Q865</accession>
<sequence length="197" mass="20361">MKTAAAFVLLLISSPLFAEGGCPPGQVPQQGNGWRACVPNNNSSATQGPSDTFVGPQAVASWISLSADPDKGVLGESADARTRADADHTAMADCAAKGGVNCRVVVSAKNGCVAMAVSSDIFATASGPTQGTANASAVENCKRGKDPACPVIYSKCVKPVYQLVRIPWSNHASAIVTVKGCTDEWDANHRVYYSACL</sequence>
<keyword evidence="1" id="KW-0732">Signal</keyword>
<organism evidence="3 4">
    <name type="scientific">Luteibacter jiangsuensis</name>
    <dbReference type="NCBI Taxonomy" id="637577"/>
    <lineage>
        <taxon>Bacteria</taxon>
        <taxon>Pseudomonadati</taxon>
        <taxon>Pseudomonadota</taxon>
        <taxon>Gammaproteobacteria</taxon>
        <taxon>Lysobacterales</taxon>
        <taxon>Rhodanobacteraceae</taxon>
        <taxon>Luteibacter</taxon>
    </lineage>
</organism>
<evidence type="ECO:0000259" key="2">
    <source>
        <dbReference type="Pfam" id="PF13827"/>
    </source>
</evidence>